<evidence type="ECO:0000313" key="1">
    <source>
        <dbReference type="EMBL" id="WQD39026.1"/>
    </source>
</evidence>
<gene>
    <name evidence="1" type="ORF">U0035_02550</name>
</gene>
<proteinExistence type="predicted"/>
<accession>A0ABZ0WAC6</accession>
<reference evidence="1 2" key="1">
    <citation type="submission" date="2023-12" db="EMBL/GenBank/DDBJ databases">
        <title>Genome sequencing and assembly of bacterial species from a model synthetic community.</title>
        <authorList>
            <person name="Hogle S.L."/>
        </authorList>
    </citation>
    <scope>NUCLEOTIDE SEQUENCE [LARGE SCALE GENOMIC DNA]</scope>
    <source>
        <strain evidence="1 2">HAMBI_3031</strain>
    </source>
</reference>
<evidence type="ECO:0008006" key="3">
    <source>
        <dbReference type="Google" id="ProtNLM"/>
    </source>
</evidence>
<dbReference type="RefSeq" id="WP_114792609.1">
    <property type="nucleotide sequence ID" value="NZ_CP139960.1"/>
</dbReference>
<name>A0ABZ0WAC6_9BACT</name>
<dbReference type="EMBL" id="CP139960">
    <property type="protein sequence ID" value="WQD39026.1"/>
    <property type="molecule type" value="Genomic_DNA"/>
</dbReference>
<sequence>MKNTIPCALLFMVLYTSCNNEKENIEKPYTVQEVSIQEVISANSTEEPPPPPPPRHTSKFATFSEWLKNLCDIENPDSRVQYYEVFLLKKDNPPATDQAQYFMGIRGSEKNRKEDAVYNEKDGHFYPREVYLTPSTSVYSQLNEEQAIQKVKEELKAFIQSSQFKQCFLRKAKSIRLREEVVL</sequence>
<organism evidence="1 2">
    <name type="scientific">Niabella yanshanensis</name>
    <dbReference type="NCBI Taxonomy" id="577386"/>
    <lineage>
        <taxon>Bacteria</taxon>
        <taxon>Pseudomonadati</taxon>
        <taxon>Bacteroidota</taxon>
        <taxon>Chitinophagia</taxon>
        <taxon>Chitinophagales</taxon>
        <taxon>Chitinophagaceae</taxon>
        <taxon>Niabella</taxon>
    </lineage>
</organism>
<keyword evidence="2" id="KW-1185">Reference proteome</keyword>
<evidence type="ECO:0000313" key="2">
    <source>
        <dbReference type="Proteomes" id="UP001325680"/>
    </source>
</evidence>
<dbReference type="Proteomes" id="UP001325680">
    <property type="component" value="Chromosome"/>
</dbReference>
<protein>
    <recommendedName>
        <fullName evidence="3">Lipoprotein</fullName>
    </recommendedName>
</protein>